<dbReference type="SMART" id="SM00355">
    <property type="entry name" value="ZnF_C2H2"/>
    <property type="match status" value="3"/>
</dbReference>
<keyword evidence="1" id="KW-0863">Zinc-finger</keyword>
<proteinExistence type="predicted"/>
<keyword evidence="4" id="KW-1185">Reference proteome</keyword>
<evidence type="ECO:0000313" key="4">
    <source>
        <dbReference type="Proteomes" id="UP000887566"/>
    </source>
</evidence>
<evidence type="ECO:0000313" key="5">
    <source>
        <dbReference type="WBParaSite" id="PSAMB.scaffold4949size13082.g25581.t1"/>
    </source>
</evidence>
<dbReference type="PANTHER" id="PTHR21354">
    <property type="entry name" value="ZINC FINGER PROTEIN 511"/>
    <property type="match status" value="1"/>
</dbReference>
<keyword evidence="1" id="KW-0862">Zinc</keyword>
<feature type="domain" description="C2H2-type" evidence="3">
    <location>
        <begin position="43"/>
        <end position="76"/>
    </location>
</feature>
<evidence type="ECO:0000259" key="3">
    <source>
        <dbReference type="PROSITE" id="PS50157"/>
    </source>
</evidence>
<dbReference type="Proteomes" id="UP000887566">
    <property type="component" value="Unplaced"/>
</dbReference>
<dbReference type="PROSITE" id="PS00028">
    <property type="entry name" value="ZINC_FINGER_C2H2_1"/>
    <property type="match status" value="2"/>
</dbReference>
<evidence type="ECO:0000256" key="1">
    <source>
        <dbReference type="PROSITE-ProRule" id="PRU00042"/>
    </source>
</evidence>
<feature type="region of interest" description="Disordered" evidence="2">
    <location>
        <begin position="166"/>
        <end position="186"/>
    </location>
</feature>
<protein>
    <submittedName>
        <fullName evidence="5">C2H2-type domain-containing protein</fullName>
    </submittedName>
</protein>
<name>A0A914WUZ1_9BILA</name>
<reference evidence="5" key="1">
    <citation type="submission" date="2022-11" db="UniProtKB">
        <authorList>
            <consortium name="WormBaseParasite"/>
        </authorList>
    </citation>
    <scope>IDENTIFICATION</scope>
</reference>
<feature type="region of interest" description="Disordered" evidence="2">
    <location>
        <begin position="110"/>
        <end position="151"/>
    </location>
</feature>
<organism evidence="4 5">
    <name type="scientific">Plectus sambesii</name>
    <dbReference type="NCBI Taxonomy" id="2011161"/>
    <lineage>
        <taxon>Eukaryota</taxon>
        <taxon>Metazoa</taxon>
        <taxon>Ecdysozoa</taxon>
        <taxon>Nematoda</taxon>
        <taxon>Chromadorea</taxon>
        <taxon>Plectida</taxon>
        <taxon>Plectina</taxon>
        <taxon>Plectoidea</taxon>
        <taxon>Plectidae</taxon>
        <taxon>Plectus</taxon>
    </lineage>
</organism>
<dbReference type="InterPro" id="IPR013087">
    <property type="entry name" value="Znf_C2H2_type"/>
</dbReference>
<sequence>MADCSAASSSSSTETFLCGENGCLEEFASVGEHEMHYEEVHRHHCSRCGQRFSSNHRLEIHLEENHDPFFHSLSKTRPMFRCYSNDCESKFMTSDERNDHSVDSHGLLDRFDLDKRKRPTKMQPVSTSSSSTAANRLPTNSKSKGNVPRSVCFGGGTEKSFDIAALRKPWHQRQRPKASENGQKPIECADLAAALKSDINQVDSIK</sequence>
<keyword evidence="1" id="KW-0479">Metal-binding</keyword>
<dbReference type="GO" id="GO:0008270">
    <property type="term" value="F:zinc ion binding"/>
    <property type="evidence" value="ECO:0007669"/>
    <property type="project" value="UniProtKB-KW"/>
</dbReference>
<accession>A0A914WUZ1</accession>
<feature type="compositionally biased region" description="Polar residues" evidence="2">
    <location>
        <begin position="123"/>
        <end position="144"/>
    </location>
</feature>
<dbReference type="PROSITE" id="PS50157">
    <property type="entry name" value="ZINC_FINGER_C2H2_2"/>
    <property type="match status" value="1"/>
</dbReference>
<dbReference type="InterPro" id="IPR039258">
    <property type="entry name" value="ZNF511"/>
</dbReference>
<dbReference type="PANTHER" id="PTHR21354:SF0">
    <property type="entry name" value="ZINC FINGER PROTEIN 511"/>
    <property type="match status" value="1"/>
</dbReference>
<dbReference type="AlphaFoldDB" id="A0A914WUZ1"/>
<dbReference type="WBParaSite" id="PSAMB.scaffold4949size13082.g25581.t1">
    <property type="protein sequence ID" value="PSAMB.scaffold4949size13082.g25581.t1"/>
    <property type="gene ID" value="PSAMB.scaffold4949size13082.g25581"/>
</dbReference>
<evidence type="ECO:0000256" key="2">
    <source>
        <dbReference type="SAM" id="MobiDB-lite"/>
    </source>
</evidence>